<dbReference type="EMBL" id="CP000360">
    <property type="protein sequence ID" value="ABF39847.1"/>
    <property type="molecule type" value="Genomic_DNA"/>
</dbReference>
<evidence type="ECO:0000313" key="3">
    <source>
        <dbReference type="Proteomes" id="UP000002432"/>
    </source>
</evidence>
<name>Q1ITF3_KORVE</name>
<protein>
    <recommendedName>
        <fullName evidence="1">MEDS domain-containing protein</fullName>
    </recommendedName>
</protein>
<dbReference type="OrthoDB" id="116243at2"/>
<evidence type="ECO:0000313" key="2">
    <source>
        <dbReference type="EMBL" id="ABF39847.1"/>
    </source>
</evidence>
<keyword evidence="3" id="KW-1185">Reference proteome</keyword>
<organism evidence="2 3">
    <name type="scientific">Koribacter versatilis (strain Ellin345)</name>
    <dbReference type="NCBI Taxonomy" id="204669"/>
    <lineage>
        <taxon>Bacteria</taxon>
        <taxon>Pseudomonadati</taxon>
        <taxon>Acidobacteriota</taxon>
        <taxon>Terriglobia</taxon>
        <taxon>Terriglobales</taxon>
        <taxon>Candidatus Korobacteraceae</taxon>
        <taxon>Candidatus Korobacter</taxon>
    </lineage>
</organism>
<feature type="domain" description="MEDS" evidence="1">
    <location>
        <begin position="19"/>
        <end position="179"/>
    </location>
</feature>
<dbReference type="HOGENOM" id="CLU_108937_0_0_0"/>
<dbReference type="Proteomes" id="UP000002432">
    <property type="component" value="Chromosome"/>
</dbReference>
<dbReference type="KEGG" id="aba:Acid345_0842"/>
<dbReference type="eggNOG" id="COG0467">
    <property type="taxonomic scope" value="Bacteria"/>
</dbReference>
<dbReference type="RefSeq" id="WP_011521649.1">
    <property type="nucleotide sequence ID" value="NC_008009.1"/>
</dbReference>
<accession>Q1ITF3</accession>
<dbReference type="STRING" id="204669.Acid345_0842"/>
<sequence>MKRPVPPISIAGSQLGDVRHICAFFNSEEEEYRVLLPFIQDGFRCGDKAIHVVNPDQTPRHLDRLRTAEINVSAARDCGQLEIHTSTDTYLSDGIFDQDRMLESFERMASGHAAGSYPLSRIVCRMDWASNDPSHTADLIEFESRVNDLWCQHDDAVICTYHLSKFGGATVIDIMRTHPLVIVGGVLHQNPFYLPPEAFLREYRGRRARQMSSRSSSSAA</sequence>
<proteinExistence type="predicted"/>
<dbReference type="InterPro" id="IPR025847">
    <property type="entry name" value="MEDS_domain"/>
</dbReference>
<evidence type="ECO:0000259" key="1">
    <source>
        <dbReference type="Pfam" id="PF14417"/>
    </source>
</evidence>
<gene>
    <name evidence="2" type="ordered locus">Acid345_0842</name>
</gene>
<dbReference type="Pfam" id="PF14417">
    <property type="entry name" value="MEDS"/>
    <property type="match status" value="1"/>
</dbReference>
<dbReference type="AlphaFoldDB" id="Q1ITF3"/>
<reference evidence="2 3" key="1">
    <citation type="journal article" date="2009" name="Appl. Environ. Microbiol.">
        <title>Three genomes from the phylum Acidobacteria provide insight into the lifestyles of these microorganisms in soils.</title>
        <authorList>
            <person name="Ward N.L."/>
            <person name="Challacombe J.F."/>
            <person name="Janssen P.H."/>
            <person name="Henrissat B."/>
            <person name="Coutinho P.M."/>
            <person name="Wu M."/>
            <person name="Xie G."/>
            <person name="Haft D.H."/>
            <person name="Sait M."/>
            <person name="Badger J."/>
            <person name="Barabote R.D."/>
            <person name="Bradley B."/>
            <person name="Brettin T.S."/>
            <person name="Brinkac L.M."/>
            <person name="Bruce D."/>
            <person name="Creasy T."/>
            <person name="Daugherty S.C."/>
            <person name="Davidsen T.M."/>
            <person name="DeBoy R.T."/>
            <person name="Detter J.C."/>
            <person name="Dodson R.J."/>
            <person name="Durkin A.S."/>
            <person name="Ganapathy A."/>
            <person name="Gwinn-Giglio M."/>
            <person name="Han C.S."/>
            <person name="Khouri H."/>
            <person name="Kiss H."/>
            <person name="Kothari S.P."/>
            <person name="Madupu R."/>
            <person name="Nelson K.E."/>
            <person name="Nelson W.C."/>
            <person name="Paulsen I."/>
            <person name="Penn K."/>
            <person name="Ren Q."/>
            <person name="Rosovitz M.J."/>
            <person name="Selengut J.D."/>
            <person name="Shrivastava S."/>
            <person name="Sullivan S.A."/>
            <person name="Tapia R."/>
            <person name="Thompson L.S."/>
            <person name="Watkins K.L."/>
            <person name="Yang Q."/>
            <person name="Yu C."/>
            <person name="Zafar N."/>
            <person name="Zhou L."/>
            <person name="Kuske C.R."/>
        </authorList>
    </citation>
    <scope>NUCLEOTIDE SEQUENCE [LARGE SCALE GENOMIC DNA]</scope>
    <source>
        <strain evidence="2 3">Ellin345</strain>
    </source>
</reference>
<dbReference type="EnsemblBacteria" id="ABF39847">
    <property type="protein sequence ID" value="ABF39847"/>
    <property type="gene ID" value="Acid345_0842"/>
</dbReference>